<evidence type="ECO:0000313" key="3">
    <source>
        <dbReference type="Proteomes" id="UP000235616"/>
    </source>
</evidence>
<gene>
    <name evidence="2" type="ORF">C0Z18_11535</name>
</gene>
<evidence type="ECO:0000313" key="2">
    <source>
        <dbReference type="EMBL" id="PMS20044.1"/>
    </source>
</evidence>
<protein>
    <submittedName>
        <fullName evidence="2">Uncharacterized protein</fullName>
    </submittedName>
</protein>
<name>A0A2N7VSB1_9BURK</name>
<dbReference type="AlphaFoldDB" id="A0A2N7VSB1"/>
<accession>A0A2N7VSB1</accession>
<dbReference type="EMBL" id="PNYA01000009">
    <property type="protein sequence ID" value="PMS20044.1"/>
    <property type="molecule type" value="Genomic_DNA"/>
</dbReference>
<feature type="compositionally biased region" description="Basic and acidic residues" evidence="1">
    <location>
        <begin position="1"/>
        <end position="14"/>
    </location>
</feature>
<reference evidence="2 3" key="1">
    <citation type="submission" date="2018-01" db="EMBL/GenBank/DDBJ databases">
        <title>Whole genome analyses suggest that Burkholderia sensu lato contains two further novel genera in the rhizoxinica-symbiotica group Mycetohabitans gen. nov., and Trinickia gen. nov.: implications for the evolution of diazotrophy and nodulation in the Burkholderiaceae.</title>
        <authorList>
            <person name="Estrada-de los Santos P."/>
            <person name="Palmer M."/>
            <person name="Chavez-Ramirez B."/>
            <person name="Beukes C."/>
            <person name="Steenkamp E.T."/>
            <person name="Hirsch A.M."/>
            <person name="Manyaka P."/>
            <person name="Maluk M."/>
            <person name="Lafos M."/>
            <person name="Crook M."/>
            <person name="Gross E."/>
            <person name="Simon M.F."/>
            <person name="Bueno dos Reis Junior F."/>
            <person name="Poole P.S."/>
            <person name="Venter S.N."/>
            <person name="James E.K."/>
        </authorList>
    </citation>
    <scope>NUCLEOTIDE SEQUENCE [LARGE SCALE GENOMIC DNA]</scope>
    <source>
        <strain evidence="2 3">GIMN1.004</strain>
    </source>
</reference>
<dbReference type="Proteomes" id="UP000235616">
    <property type="component" value="Unassembled WGS sequence"/>
</dbReference>
<proteinExistence type="predicted"/>
<evidence type="ECO:0000256" key="1">
    <source>
        <dbReference type="SAM" id="MobiDB-lite"/>
    </source>
</evidence>
<feature type="compositionally biased region" description="Basic residues" evidence="1">
    <location>
        <begin position="15"/>
        <end position="45"/>
    </location>
</feature>
<keyword evidence="3" id="KW-1185">Reference proteome</keyword>
<sequence>MRGAEREPASDARVRARAARRGRARARRRGRAAAARGRSKPRACKARPPPTAQRFSTRNPP</sequence>
<organism evidence="2 3">
    <name type="scientific">Trinickia dabaoshanensis</name>
    <dbReference type="NCBI Taxonomy" id="564714"/>
    <lineage>
        <taxon>Bacteria</taxon>
        <taxon>Pseudomonadati</taxon>
        <taxon>Pseudomonadota</taxon>
        <taxon>Betaproteobacteria</taxon>
        <taxon>Burkholderiales</taxon>
        <taxon>Burkholderiaceae</taxon>
        <taxon>Trinickia</taxon>
    </lineage>
</organism>
<comment type="caution">
    <text evidence="2">The sequence shown here is derived from an EMBL/GenBank/DDBJ whole genome shotgun (WGS) entry which is preliminary data.</text>
</comment>
<feature type="region of interest" description="Disordered" evidence="1">
    <location>
        <begin position="1"/>
        <end position="61"/>
    </location>
</feature>